<dbReference type="GO" id="GO:0016020">
    <property type="term" value="C:membrane"/>
    <property type="evidence" value="ECO:0007669"/>
    <property type="project" value="UniProtKB-SubCell"/>
</dbReference>
<keyword evidence="4 5" id="KW-0472">Membrane</keyword>
<dbReference type="RefSeq" id="WP_217563508.1">
    <property type="nucleotide sequence ID" value="NZ_CP025066.1"/>
</dbReference>
<feature type="transmembrane region" description="Helical" evidence="5">
    <location>
        <begin position="77"/>
        <end position="103"/>
    </location>
</feature>
<evidence type="ECO:0000313" key="6">
    <source>
        <dbReference type="EMBL" id="AUX08896.1"/>
    </source>
</evidence>
<comment type="subcellular location">
    <subcellularLocation>
        <location evidence="1">Membrane</location>
        <topology evidence="1">Multi-pass membrane protein</topology>
    </subcellularLocation>
</comment>
<sequence length="120" mass="13056">MIDPVVPDIHHYYLLFLAVFLIGLYTLIDDPHLVKKVIGLGLMQISVLMLFVSIGYVEGANPPLVDEPGPHANPLTHVIVLTAIVIAVSLSALALAIVIRLYAEFGTTDVREIEEALADE</sequence>
<keyword evidence="7" id="KW-1185">Reference proteome</keyword>
<dbReference type="Gene3D" id="1.10.287.3510">
    <property type="match status" value="1"/>
</dbReference>
<dbReference type="InterPro" id="IPR039428">
    <property type="entry name" value="NUOK/Mnh_C1-like"/>
</dbReference>
<dbReference type="PANTHER" id="PTHR34583">
    <property type="entry name" value="ANTIPORTER SUBUNIT MNHC2-RELATED"/>
    <property type="match status" value="1"/>
</dbReference>
<dbReference type="GeneID" id="37877612"/>
<dbReference type="Proteomes" id="UP000263012">
    <property type="component" value="Chromosome"/>
</dbReference>
<organism evidence="6 7">
    <name type="scientific">Halalkaliarchaeum desulfuricum</name>
    <dbReference type="NCBI Taxonomy" id="2055893"/>
    <lineage>
        <taxon>Archaea</taxon>
        <taxon>Methanobacteriati</taxon>
        <taxon>Methanobacteriota</taxon>
        <taxon>Stenosarchaea group</taxon>
        <taxon>Halobacteria</taxon>
        <taxon>Halobacteriales</taxon>
        <taxon>Haloferacaceae</taxon>
        <taxon>Halalkaliarchaeum</taxon>
    </lineage>
</organism>
<accession>A0A343TIH4</accession>
<evidence type="ECO:0000256" key="2">
    <source>
        <dbReference type="ARBA" id="ARBA00022692"/>
    </source>
</evidence>
<evidence type="ECO:0000256" key="4">
    <source>
        <dbReference type="ARBA" id="ARBA00023136"/>
    </source>
</evidence>
<feature type="transmembrane region" description="Helical" evidence="5">
    <location>
        <begin position="12"/>
        <end position="28"/>
    </location>
</feature>
<keyword evidence="3 5" id="KW-1133">Transmembrane helix</keyword>
<reference evidence="7" key="1">
    <citation type="submission" date="2017-11" db="EMBL/GenBank/DDBJ databases">
        <title>Phenotypic and genomic properties of facultatively anaerobic sulfur-reducing natronoarchaea from hypersaline soda lakes.</title>
        <authorList>
            <person name="Sorokin D.Y."/>
            <person name="Kublanov I.V."/>
            <person name="Roman P."/>
            <person name="Sinninghe Damste J.S."/>
            <person name="Golyshin P.N."/>
            <person name="Rojo D."/>
            <person name="Ciordia S."/>
            <person name="Mena M.D.C."/>
            <person name="Ferrer M."/>
            <person name="Messina E."/>
            <person name="Smedile F."/>
            <person name="La Spada G."/>
            <person name="La Cono V."/>
            <person name="Yakimov M.M."/>
        </authorList>
    </citation>
    <scope>NUCLEOTIDE SEQUENCE [LARGE SCALE GENOMIC DNA]</scope>
    <source>
        <strain evidence="7">AArc-Sl</strain>
    </source>
</reference>
<dbReference type="AlphaFoldDB" id="A0A343TIH4"/>
<gene>
    <name evidence="6" type="primary">mrpC</name>
    <name evidence="6" type="ORF">AArcSl_1264</name>
</gene>
<dbReference type="KEGG" id="hdf:AArcSl_1264"/>
<dbReference type="EMBL" id="CP025066">
    <property type="protein sequence ID" value="AUX08896.1"/>
    <property type="molecule type" value="Genomic_DNA"/>
</dbReference>
<name>A0A343TIH4_9EURY</name>
<protein>
    <submittedName>
        <fullName evidence="6">Multicomponent Na+:H+ antiporter subunit C</fullName>
    </submittedName>
</protein>
<dbReference type="OrthoDB" id="18006at2157"/>
<evidence type="ECO:0000256" key="1">
    <source>
        <dbReference type="ARBA" id="ARBA00004141"/>
    </source>
</evidence>
<dbReference type="Pfam" id="PF00420">
    <property type="entry name" value="Oxidored_q2"/>
    <property type="match status" value="1"/>
</dbReference>
<evidence type="ECO:0000256" key="3">
    <source>
        <dbReference type="ARBA" id="ARBA00022989"/>
    </source>
</evidence>
<dbReference type="InterPro" id="IPR050601">
    <property type="entry name" value="CPA3_antiporter_subunitC"/>
</dbReference>
<dbReference type="PANTHER" id="PTHR34583:SF3">
    <property type="entry name" value="MULTISUBUNIT SODIUM_HYDROGEN ANTIPORTER, MNHC SUBUNIT"/>
    <property type="match status" value="1"/>
</dbReference>
<feature type="transmembrane region" description="Helical" evidence="5">
    <location>
        <begin position="37"/>
        <end position="57"/>
    </location>
</feature>
<evidence type="ECO:0000256" key="5">
    <source>
        <dbReference type="SAM" id="Phobius"/>
    </source>
</evidence>
<evidence type="ECO:0000313" key="7">
    <source>
        <dbReference type="Proteomes" id="UP000263012"/>
    </source>
</evidence>
<proteinExistence type="predicted"/>
<keyword evidence="2 5" id="KW-0812">Transmembrane</keyword>